<dbReference type="PANTHER" id="PTHR33048">
    <property type="entry name" value="PTH11-LIKE INTEGRAL MEMBRANE PROTEIN (AFU_ORTHOLOGUE AFUA_5G11245)"/>
    <property type="match status" value="1"/>
</dbReference>
<evidence type="ECO:0000256" key="6">
    <source>
        <dbReference type="SAM" id="MobiDB-lite"/>
    </source>
</evidence>
<organism evidence="9 10">
    <name type="scientific">Hymenoscyphus albidus</name>
    <dbReference type="NCBI Taxonomy" id="595503"/>
    <lineage>
        <taxon>Eukaryota</taxon>
        <taxon>Fungi</taxon>
        <taxon>Dikarya</taxon>
        <taxon>Ascomycota</taxon>
        <taxon>Pezizomycotina</taxon>
        <taxon>Leotiomycetes</taxon>
        <taxon>Helotiales</taxon>
        <taxon>Helotiaceae</taxon>
        <taxon>Hymenoscyphus</taxon>
    </lineage>
</organism>
<dbReference type="OrthoDB" id="5429740at2759"/>
<feature type="transmembrane region" description="Helical" evidence="7">
    <location>
        <begin position="236"/>
        <end position="258"/>
    </location>
</feature>
<reference evidence="9" key="1">
    <citation type="submission" date="2021-07" db="EMBL/GenBank/DDBJ databases">
        <authorList>
            <person name="Durling M."/>
        </authorList>
    </citation>
    <scope>NUCLEOTIDE SEQUENCE</scope>
</reference>
<evidence type="ECO:0000256" key="4">
    <source>
        <dbReference type="ARBA" id="ARBA00023136"/>
    </source>
</evidence>
<comment type="similarity">
    <text evidence="5">Belongs to the SAT4 family.</text>
</comment>
<dbReference type="Pfam" id="PF20684">
    <property type="entry name" value="Fung_rhodopsin"/>
    <property type="match status" value="1"/>
</dbReference>
<feature type="transmembrane region" description="Helical" evidence="7">
    <location>
        <begin position="113"/>
        <end position="136"/>
    </location>
</feature>
<keyword evidence="2 7" id="KW-0812">Transmembrane</keyword>
<evidence type="ECO:0000259" key="8">
    <source>
        <dbReference type="Pfam" id="PF20684"/>
    </source>
</evidence>
<feature type="transmembrane region" description="Helical" evidence="7">
    <location>
        <begin position="173"/>
        <end position="191"/>
    </location>
</feature>
<feature type="compositionally biased region" description="Polar residues" evidence="6">
    <location>
        <begin position="279"/>
        <end position="298"/>
    </location>
</feature>
<dbReference type="EMBL" id="CAJVRM010000222">
    <property type="protein sequence ID" value="CAG8977526.1"/>
    <property type="molecule type" value="Genomic_DNA"/>
</dbReference>
<dbReference type="GO" id="GO:0016020">
    <property type="term" value="C:membrane"/>
    <property type="evidence" value="ECO:0007669"/>
    <property type="project" value="UniProtKB-SubCell"/>
</dbReference>
<feature type="transmembrane region" description="Helical" evidence="7">
    <location>
        <begin position="59"/>
        <end position="78"/>
    </location>
</feature>
<evidence type="ECO:0000313" key="9">
    <source>
        <dbReference type="EMBL" id="CAG8977526.1"/>
    </source>
</evidence>
<keyword evidence="10" id="KW-1185">Reference proteome</keyword>
<name>A0A9N9LU12_9HELO</name>
<keyword evidence="4 7" id="KW-0472">Membrane</keyword>
<comment type="caution">
    <text evidence="9">The sequence shown here is derived from an EMBL/GenBank/DDBJ whole genome shotgun (WGS) entry which is preliminary data.</text>
</comment>
<keyword evidence="3 7" id="KW-1133">Transmembrane helix</keyword>
<dbReference type="PANTHER" id="PTHR33048:SF129">
    <property type="entry name" value="INTEGRAL MEMBRANE PROTEIN-RELATED"/>
    <property type="match status" value="1"/>
</dbReference>
<dbReference type="InterPro" id="IPR049326">
    <property type="entry name" value="Rhodopsin_dom_fungi"/>
</dbReference>
<proteinExistence type="inferred from homology"/>
<evidence type="ECO:0000256" key="7">
    <source>
        <dbReference type="SAM" id="Phobius"/>
    </source>
</evidence>
<accession>A0A9N9LU12</accession>
<evidence type="ECO:0000256" key="1">
    <source>
        <dbReference type="ARBA" id="ARBA00004141"/>
    </source>
</evidence>
<dbReference type="AlphaFoldDB" id="A0A9N9LU12"/>
<evidence type="ECO:0000256" key="3">
    <source>
        <dbReference type="ARBA" id="ARBA00022989"/>
    </source>
</evidence>
<evidence type="ECO:0000313" key="10">
    <source>
        <dbReference type="Proteomes" id="UP000701801"/>
    </source>
</evidence>
<dbReference type="InterPro" id="IPR052337">
    <property type="entry name" value="SAT4-like"/>
</dbReference>
<protein>
    <recommendedName>
        <fullName evidence="8">Rhodopsin domain-containing protein</fullName>
    </recommendedName>
</protein>
<sequence>MTVGSALLGQSPLNENDNLIRKGLLIVSPSQINPNKSLPFGPPRPQNGVFQDRGGALRAGQGVAIFFVAVITIARLYIAGIQQPMFYFTVFFVKLSIAFSNRRITGLSSKKWMIVHWILISVFLCLLPITVSLQAFQVSPVRANYSLQYVGALANPREIVSLDRRAISLSTRALHIITEVALLCVPIIIVLRLQMAKRTKARLTAIFAIGGMSTPASILCNVILADNLEDPTYEYYPVYIWNAIDITFAVIVAPLPALNRLVDVSIEKVKLYSSRPGNSGFVSASEGRSSAKEGSSSELVKVNSPYRQFDETQEVPMETFQRKNAATVDDKF</sequence>
<gene>
    <name evidence="9" type="ORF">HYALB_00008707</name>
</gene>
<feature type="transmembrane region" description="Helical" evidence="7">
    <location>
        <begin position="84"/>
        <end position="101"/>
    </location>
</feature>
<dbReference type="Proteomes" id="UP000701801">
    <property type="component" value="Unassembled WGS sequence"/>
</dbReference>
<evidence type="ECO:0000256" key="2">
    <source>
        <dbReference type="ARBA" id="ARBA00022692"/>
    </source>
</evidence>
<feature type="region of interest" description="Disordered" evidence="6">
    <location>
        <begin position="279"/>
        <end position="299"/>
    </location>
</feature>
<comment type="subcellular location">
    <subcellularLocation>
        <location evidence="1">Membrane</location>
        <topology evidence="1">Multi-pass membrane protein</topology>
    </subcellularLocation>
</comment>
<feature type="domain" description="Rhodopsin" evidence="8">
    <location>
        <begin position="81"/>
        <end position="262"/>
    </location>
</feature>
<evidence type="ECO:0000256" key="5">
    <source>
        <dbReference type="ARBA" id="ARBA00038359"/>
    </source>
</evidence>
<feature type="transmembrane region" description="Helical" evidence="7">
    <location>
        <begin position="203"/>
        <end position="224"/>
    </location>
</feature>